<evidence type="ECO:0000256" key="3">
    <source>
        <dbReference type="SAM" id="Coils"/>
    </source>
</evidence>
<reference evidence="5" key="1">
    <citation type="journal article" date="2021" name="Proc. Natl. Acad. Sci. U.S.A.">
        <title>A Catalog of Tens of Thousands of Viruses from Human Metagenomes Reveals Hidden Associations with Chronic Diseases.</title>
        <authorList>
            <person name="Tisza M.J."/>
            <person name="Buck C.B."/>
        </authorList>
    </citation>
    <scope>NUCLEOTIDE SEQUENCE</scope>
    <source>
        <strain evidence="5">CtmP938</strain>
    </source>
</reference>
<evidence type="ECO:0000256" key="1">
    <source>
        <dbReference type="ARBA" id="ARBA00004328"/>
    </source>
</evidence>
<name>A0A8S5S442_9CAUD</name>
<protein>
    <submittedName>
        <fullName evidence="5">Major capsid protein</fullName>
    </submittedName>
</protein>
<sequence>MTLMELLAAINAKKKDVQNLVDADKLDEAKSAKEELVKLQNKYDLLQDIIAGEESGAGNGTAGRTQVNVTENAAIHEFANAVRSKFRNATYSGNQEGGTNGEAGGYTVPKDIETKINEYKETRDRLEVLVDVEPVKAPTGSRTYKKRGQHTGFVTVAEAGKVEKKAGPAFARVEYAVEKRSGYLPVTNELLDDSDANITRTMTEWLGEEDIATKNGLVINAAKTFSETKLEGLNGIKTAVNKTLGSKYAGSVTILTNDDGLNYLDTLTDSTGRYILSPSAQDPMQMVIAVGARRVPLKVVSNETLATVGKKIPFFIGDFKAAIKIFERSGFQVTVSNVATVGDINAFEQDVTFFKGSERNDCKVIDDKAMVNGYIDPTPTPGS</sequence>
<dbReference type="InterPro" id="IPR024455">
    <property type="entry name" value="Phage_capsid"/>
</dbReference>
<dbReference type="SUPFAM" id="SSF56563">
    <property type="entry name" value="Major capsid protein gp5"/>
    <property type="match status" value="1"/>
</dbReference>
<proteinExistence type="predicted"/>
<dbReference type="Gene3D" id="3.30.2400.10">
    <property type="entry name" value="Major capsid protein gp5"/>
    <property type="match status" value="1"/>
</dbReference>
<accession>A0A8S5S442</accession>
<keyword evidence="2" id="KW-0946">Virion</keyword>
<keyword evidence="3" id="KW-0175">Coiled coil</keyword>
<organism evidence="5">
    <name type="scientific">Siphoviridae sp. ctmP938</name>
    <dbReference type="NCBI Taxonomy" id="2827933"/>
    <lineage>
        <taxon>Viruses</taxon>
        <taxon>Duplodnaviria</taxon>
        <taxon>Heunggongvirae</taxon>
        <taxon>Uroviricota</taxon>
        <taxon>Caudoviricetes</taxon>
    </lineage>
</organism>
<feature type="coiled-coil region" evidence="3">
    <location>
        <begin position="22"/>
        <end position="49"/>
    </location>
</feature>
<dbReference type="GO" id="GO:0044423">
    <property type="term" value="C:virion component"/>
    <property type="evidence" value="ECO:0007669"/>
    <property type="project" value="UniProtKB-KW"/>
</dbReference>
<dbReference type="Pfam" id="PF05065">
    <property type="entry name" value="Phage_capsid"/>
    <property type="match status" value="1"/>
</dbReference>
<dbReference type="InterPro" id="IPR054612">
    <property type="entry name" value="Phage_capsid-like_C"/>
</dbReference>
<evidence type="ECO:0000256" key="2">
    <source>
        <dbReference type="ARBA" id="ARBA00022844"/>
    </source>
</evidence>
<comment type="subcellular location">
    <subcellularLocation>
        <location evidence="1">Virion</location>
    </subcellularLocation>
</comment>
<dbReference type="EMBL" id="BK032519">
    <property type="protein sequence ID" value="DAF45780.1"/>
    <property type="molecule type" value="Genomic_DNA"/>
</dbReference>
<dbReference type="Gene3D" id="3.30.2320.10">
    <property type="entry name" value="hypothetical protein PF0899 domain"/>
    <property type="match status" value="1"/>
</dbReference>
<evidence type="ECO:0000313" key="5">
    <source>
        <dbReference type="EMBL" id="DAF45780.1"/>
    </source>
</evidence>
<dbReference type="NCBIfam" id="TIGR01554">
    <property type="entry name" value="major_cap_HK97"/>
    <property type="match status" value="1"/>
</dbReference>
<evidence type="ECO:0000259" key="4">
    <source>
        <dbReference type="Pfam" id="PF05065"/>
    </source>
</evidence>
<feature type="domain" description="Phage capsid-like C-terminal" evidence="4">
    <location>
        <begin position="104"/>
        <end position="371"/>
    </location>
</feature>